<dbReference type="EMBL" id="JADEYS010000013">
    <property type="protein sequence ID" value="MBE9398199.1"/>
    <property type="molecule type" value="Genomic_DNA"/>
</dbReference>
<organism evidence="1 2">
    <name type="scientific">Pontibacterium sinense</name>
    <dbReference type="NCBI Taxonomy" id="2781979"/>
    <lineage>
        <taxon>Bacteria</taxon>
        <taxon>Pseudomonadati</taxon>
        <taxon>Pseudomonadota</taxon>
        <taxon>Gammaproteobacteria</taxon>
        <taxon>Oceanospirillales</taxon>
        <taxon>Oceanospirillaceae</taxon>
        <taxon>Pontibacterium</taxon>
    </lineage>
</organism>
<proteinExistence type="predicted"/>
<dbReference type="InterPro" id="IPR004027">
    <property type="entry name" value="SEC_C_motif"/>
</dbReference>
<dbReference type="SUPFAM" id="SSF103642">
    <property type="entry name" value="Sec-C motif"/>
    <property type="match status" value="1"/>
</dbReference>
<keyword evidence="2" id="KW-1185">Reference proteome</keyword>
<reference evidence="1" key="1">
    <citation type="submission" date="2020-10" db="EMBL/GenBank/DDBJ databases">
        <title>Bacterium isolated from coastal waters sediment.</title>
        <authorList>
            <person name="Chen R.-J."/>
            <person name="Lu D.-C."/>
            <person name="Zhu K.-L."/>
            <person name="Du Z.-J."/>
        </authorList>
    </citation>
    <scope>NUCLEOTIDE SEQUENCE</scope>
    <source>
        <strain evidence="1">N1Y112</strain>
    </source>
</reference>
<sequence>MLEIHKKVVISLMGEDWFSKPKYRIDHHPAYKVFAIADQLQIQQNILRFPDNEELIYSLCGVLLDLDVLVRCSGTPVHMTDLEKLVLSDFSNFGDEQVRSRIRSGVHDPGIYLSLQTELNLASWANSKGFSVTPYEENSFPDFRLDGQGLELPCLVECKKLLDTVSLKRISKIIVKANKQIKAVGINCFGLVVIDASLFIPDLQGKVASERLKELEVEIQHAISRSNSAVSAVLLVWLERSMTIHNSGYVEACLKRNQLLIHHGKPIKALPESMKFDGYVNEVCMGIKTQKRMMIGRNNPCICGSNKRYKHCCGSLQ</sequence>
<accession>A0A8J7FEJ5</accession>
<evidence type="ECO:0000313" key="2">
    <source>
        <dbReference type="Proteomes" id="UP000640333"/>
    </source>
</evidence>
<protein>
    <submittedName>
        <fullName evidence="1">SEC-C domain-containing protein</fullName>
    </submittedName>
</protein>
<evidence type="ECO:0000313" key="1">
    <source>
        <dbReference type="EMBL" id="MBE9398199.1"/>
    </source>
</evidence>
<dbReference type="Pfam" id="PF02810">
    <property type="entry name" value="SEC-C"/>
    <property type="match status" value="1"/>
</dbReference>
<comment type="caution">
    <text evidence="1">The sequence shown here is derived from an EMBL/GenBank/DDBJ whole genome shotgun (WGS) entry which is preliminary data.</text>
</comment>
<dbReference type="Proteomes" id="UP000640333">
    <property type="component" value="Unassembled WGS sequence"/>
</dbReference>
<dbReference type="Gene3D" id="3.10.450.50">
    <property type="match status" value="1"/>
</dbReference>
<gene>
    <name evidence="1" type="ORF">IOQ59_13135</name>
</gene>
<name>A0A8J7FEJ5_9GAMM</name>
<dbReference type="AlphaFoldDB" id="A0A8J7FEJ5"/>